<dbReference type="AlphaFoldDB" id="A0A4S8HLU0"/>
<dbReference type="PANTHER" id="PTHR43133">
    <property type="entry name" value="RNA POLYMERASE ECF-TYPE SIGMA FACTO"/>
    <property type="match status" value="1"/>
</dbReference>
<dbReference type="OrthoDB" id="672894at2"/>
<name>A0A4S8HLU0_9BACT</name>
<evidence type="ECO:0000256" key="2">
    <source>
        <dbReference type="ARBA" id="ARBA00023015"/>
    </source>
</evidence>
<evidence type="ECO:0000259" key="5">
    <source>
        <dbReference type="Pfam" id="PF04542"/>
    </source>
</evidence>
<evidence type="ECO:0000256" key="3">
    <source>
        <dbReference type="ARBA" id="ARBA00023082"/>
    </source>
</evidence>
<keyword evidence="8" id="KW-1185">Reference proteome</keyword>
<dbReference type="InterPro" id="IPR007627">
    <property type="entry name" value="RNA_pol_sigma70_r2"/>
</dbReference>
<protein>
    <submittedName>
        <fullName evidence="7">Sigma-70 family RNA polymerase sigma factor</fullName>
    </submittedName>
</protein>
<feature type="domain" description="RNA polymerase sigma-70 region 2" evidence="5">
    <location>
        <begin position="39"/>
        <end position="105"/>
    </location>
</feature>
<sequence>MCSRPSILELPIISMSNNLDSTILTGFQQGDERAFRRIFDHFYPALYNFTQKLTGNHEEAKDISLHAFQKLFERCKLFETVPNIKAFLYITCRNRSLDYLYAQKRQQEKQQEMAREMSNDTLLRYEYDIMDELVDRLNAAIENLPEENRKIFKLLYYEQMTPAEIADLLRISVQTVYTQRSRAIRALRLMLADNSLSITWLLYTIIHVK</sequence>
<evidence type="ECO:0000313" key="7">
    <source>
        <dbReference type="EMBL" id="THU34734.1"/>
    </source>
</evidence>
<dbReference type="InterPro" id="IPR013325">
    <property type="entry name" value="RNA_pol_sigma_r2"/>
</dbReference>
<dbReference type="Pfam" id="PF08281">
    <property type="entry name" value="Sigma70_r4_2"/>
    <property type="match status" value="1"/>
</dbReference>
<keyword evidence="3" id="KW-0731">Sigma factor</keyword>
<dbReference type="InterPro" id="IPR013249">
    <property type="entry name" value="RNA_pol_sigma70_r4_t2"/>
</dbReference>
<keyword evidence="2" id="KW-0805">Transcription regulation</keyword>
<dbReference type="InterPro" id="IPR039425">
    <property type="entry name" value="RNA_pol_sigma-70-like"/>
</dbReference>
<dbReference type="PANTHER" id="PTHR43133:SF46">
    <property type="entry name" value="RNA POLYMERASE SIGMA-70 FACTOR ECF SUBFAMILY"/>
    <property type="match status" value="1"/>
</dbReference>
<keyword evidence="4" id="KW-0804">Transcription</keyword>
<comment type="caution">
    <text evidence="7">The sequence shown here is derived from an EMBL/GenBank/DDBJ whole genome shotgun (WGS) entry which is preliminary data.</text>
</comment>
<dbReference type="SUPFAM" id="SSF88946">
    <property type="entry name" value="Sigma2 domain of RNA polymerase sigma factors"/>
    <property type="match status" value="1"/>
</dbReference>
<dbReference type="EMBL" id="STFF01000007">
    <property type="protein sequence ID" value="THU34734.1"/>
    <property type="molecule type" value="Genomic_DNA"/>
</dbReference>
<organism evidence="7 8">
    <name type="scientific">Niastella caeni</name>
    <dbReference type="NCBI Taxonomy" id="2569763"/>
    <lineage>
        <taxon>Bacteria</taxon>
        <taxon>Pseudomonadati</taxon>
        <taxon>Bacteroidota</taxon>
        <taxon>Chitinophagia</taxon>
        <taxon>Chitinophagales</taxon>
        <taxon>Chitinophagaceae</taxon>
        <taxon>Niastella</taxon>
    </lineage>
</organism>
<dbReference type="NCBIfam" id="TIGR02937">
    <property type="entry name" value="sigma70-ECF"/>
    <property type="match status" value="1"/>
</dbReference>
<dbReference type="GO" id="GO:0016987">
    <property type="term" value="F:sigma factor activity"/>
    <property type="evidence" value="ECO:0007669"/>
    <property type="project" value="UniProtKB-KW"/>
</dbReference>
<proteinExistence type="inferred from homology"/>
<dbReference type="InterPro" id="IPR014284">
    <property type="entry name" value="RNA_pol_sigma-70_dom"/>
</dbReference>
<dbReference type="InterPro" id="IPR036388">
    <property type="entry name" value="WH-like_DNA-bd_sf"/>
</dbReference>
<dbReference type="SUPFAM" id="SSF88659">
    <property type="entry name" value="Sigma3 and sigma4 domains of RNA polymerase sigma factors"/>
    <property type="match status" value="1"/>
</dbReference>
<gene>
    <name evidence="7" type="ORF">FAM09_22310</name>
</gene>
<dbReference type="Gene3D" id="1.10.1740.10">
    <property type="match status" value="1"/>
</dbReference>
<dbReference type="GO" id="GO:0003677">
    <property type="term" value="F:DNA binding"/>
    <property type="evidence" value="ECO:0007669"/>
    <property type="project" value="InterPro"/>
</dbReference>
<dbReference type="CDD" id="cd06171">
    <property type="entry name" value="Sigma70_r4"/>
    <property type="match status" value="1"/>
</dbReference>
<reference evidence="7 8" key="1">
    <citation type="submission" date="2019-04" db="EMBL/GenBank/DDBJ databases">
        <title>Niastella caeni sp. nov., isolated from activated sludge.</title>
        <authorList>
            <person name="Sheng M."/>
        </authorList>
    </citation>
    <scope>NUCLEOTIDE SEQUENCE [LARGE SCALE GENOMIC DNA]</scope>
    <source>
        <strain evidence="7 8">HX-2-15</strain>
    </source>
</reference>
<evidence type="ECO:0000313" key="8">
    <source>
        <dbReference type="Proteomes" id="UP000306918"/>
    </source>
</evidence>
<dbReference type="GO" id="GO:0006352">
    <property type="term" value="P:DNA-templated transcription initiation"/>
    <property type="evidence" value="ECO:0007669"/>
    <property type="project" value="InterPro"/>
</dbReference>
<evidence type="ECO:0000256" key="1">
    <source>
        <dbReference type="ARBA" id="ARBA00010641"/>
    </source>
</evidence>
<evidence type="ECO:0000256" key="4">
    <source>
        <dbReference type="ARBA" id="ARBA00023163"/>
    </source>
</evidence>
<feature type="domain" description="RNA polymerase sigma factor 70 region 4 type 2" evidence="6">
    <location>
        <begin position="136"/>
        <end position="187"/>
    </location>
</feature>
<evidence type="ECO:0000259" key="6">
    <source>
        <dbReference type="Pfam" id="PF08281"/>
    </source>
</evidence>
<dbReference type="Gene3D" id="1.10.10.10">
    <property type="entry name" value="Winged helix-like DNA-binding domain superfamily/Winged helix DNA-binding domain"/>
    <property type="match status" value="1"/>
</dbReference>
<comment type="similarity">
    <text evidence="1">Belongs to the sigma-70 factor family. ECF subfamily.</text>
</comment>
<accession>A0A4S8HLU0</accession>
<dbReference type="Pfam" id="PF04542">
    <property type="entry name" value="Sigma70_r2"/>
    <property type="match status" value="1"/>
</dbReference>
<dbReference type="InterPro" id="IPR013324">
    <property type="entry name" value="RNA_pol_sigma_r3/r4-like"/>
</dbReference>
<dbReference type="Proteomes" id="UP000306918">
    <property type="component" value="Unassembled WGS sequence"/>
</dbReference>